<proteinExistence type="predicted"/>
<evidence type="ECO:0000313" key="3">
    <source>
        <dbReference type="Proteomes" id="UP000015104"/>
    </source>
</evidence>
<feature type="region of interest" description="Disordered" evidence="1">
    <location>
        <begin position="1"/>
        <end position="30"/>
    </location>
</feature>
<evidence type="ECO:0000256" key="1">
    <source>
        <dbReference type="SAM" id="MobiDB-lite"/>
    </source>
</evidence>
<dbReference type="EMBL" id="CAEY01001585">
    <property type="status" value="NOT_ANNOTATED_CDS"/>
    <property type="molecule type" value="Genomic_DNA"/>
</dbReference>
<dbReference type="AlphaFoldDB" id="T1K533"/>
<accession>T1K533</accession>
<dbReference type="Proteomes" id="UP000015104">
    <property type="component" value="Unassembled WGS sequence"/>
</dbReference>
<reference evidence="3" key="1">
    <citation type="submission" date="2011-08" db="EMBL/GenBank/DDBJ databases">
        <authorList>
            <person name="Rombauts S."/>
        </authorList>
    </citation>
    <scope>NUCLEOTIDE SEQUENCE</scope>
    <source>
        <strain evidence="3">London</strain>
    </source>
</reference>
<dbReference type="EnsemblMetazoa" id="tetur05g04860.1">
    <property type="protein sequence ID" value="tetur05g04860.1"/>
    <property type="gene ID" value="tetur05g04860"/>
</dbReference>
<sequence length="30" mass="3427">MRFTVPDSQLPPGHLSNAVRNCKAKRRPSY</sequence>
<reference evidence="2" key="2">
    <citation type="submission" date="2015-06" db="UniProtKB">
        <authorList>
            <consortium name="EnsemblMetazoa"/>
        </authorList>
    </citation>
    <scope>IDENTIFICATION</scope>
</reference>
<keyword evidence="3" id="KW-1185">Reference proteome</keyword>
<dbReference type="HOGENOM" id="CLU_3406773_0_0_1"/>
<name>T1K533_TETUR</name>
<protein>
    <submittedName>
        <fullName evidence="2">Uncharacterized protein</fullName>
    </submittedName>
</protein>
<organism evidence="2 3">
    <name type="scientific">Tetranychus urticae</name>
    <name type="common">Two-spotted spider mite</name>
    <dbReference type="NCBI Taxonomy" id="32264"/>
    <lineage>
        <taxon>Eukaryota</taxon>
        <taxon>Metazoa</taxon>
        <taxon>Ecdysozoa</taxon>
        <taxon>Arthropoda</taxon>
        <taxon>Chelicerata</taxon>
        <taxon>Arachnida</taxon>
        <taxon>Acari</taxon>
        <taxon>Acariformes</taxon>
        <taxon>Trombidiformes</taxon>
        <taxon>Prostigmata</taxon>
        <taxon>Eleutherengona</taxon>
        <taxon>Raphignathae</taxon>
        <taxon>Tetranychoidea</taxon>
        <taxon>Tetranychidae</taxon>
        <taxon>Tetranychus</taxon>
    </lineage>
</organism>
<evidence type="ECO:0000313" key="2">
    <source>
        <dbReference type="EnsemblMetazoa" id="tetur05g04860.1"/>
    </source>
</evidence>